<keyword evidence="2" id="KW-1185">Reference proteome</keyword>
<comment type="caution">
    <text evidence="1">The sequence shown here is derived from an EMBL/GenBank/DDBJ whole genome shotgun (WGS) entry which is preliminary data.</text>
</comment>
<evidence type="ECO:0000313" key="1">
    <source>
        <dbReference type="EMBL" id="MQL99922.1"/>
    </source>
</evidence>
<dbReference type="PANTHER" id="PTHR48475:SF1">
    <property type="entry name" value="RNASE H TYPE-1 DOMAIN-CONTAINING PROTEIN"/>
    <property type="match status" value="1"/>
</dbReference>
<gene>
    <name evidence="1" type="ORF">Taro_032652</name>
</gene>
<dbReference type="AlphaFoldDB" id="A0A843VLV5"/>
<dbReference type="EMBL" id="NMUH01002429">
    <property type="protein sequence ID" value="MQL99922.1"/>
    <property type="molecule type" value="Genomic_DNA"/>
</dbReference>
<feature type="non-terminal residue" evidence="1">
    <location>
        <position position="275"/>
    </location>
</feature>
<proteinExistence type="predicted"/>
<accession>A0A843VLV5</accession>
<name>A0A843VLV5_COLES</name>
<feature type="non-terminal residue" evidence="1">
    <location>
        <position position="1"/>
    </location>
</feature>
<evidence type="ECO:0008006" key="3">
    <source>
        <dbReference type="Google" id="ProtNLM"/>
    </source>
</evidence>
<dbReference type="OrthoDB" id="1637540at2759"/>
<organism evidence="1 2">
    <name type="scientific">Colocasia esculenta</name>
    <name type="common">Wild taro</name>
    <name type="synonym">Arum esculentum</name>
    <dbReference type="NCBI Taxonomy" id="4460"/>
    <lineage>
        <taxon>Eukaryota</taxon>
        <taxon>Viridiplantae</taxon>
        <taxon>Streptophyta</taxon>
        <taxon>Embryophyta</taxon>
        <taxon>Tracheophyta</taxon>
        <taxon>Spermatophyta</taxon>
        <taxon>Magnoliopsida</taxon>
        <taxon>Liliopsida</taxon>
        <taxon>Araceae</taxon>
        <taxon>Aroideae</taxon>
        <taxon>Colocasieae</taxon>
        <taxon>Colocasia</taxon>
    </lineage>
</organism>
<dbReference type="PANTHER" id="PTHR48475">
    <property type="entry name" value="RIBONUCLEASE H"/>
    <property type="match status" value="1"/>
</dbReference>
<protein>
    <recommendedName>
        <fullName evidence="3">RNase H type-1 domain-containing protein</fullName>
    </recommendedName>
</protein>
<reference evidence="1" key="1">
    <citation type="submission" date="2017-07" db="EMBL/GenBank/DDBJ databases">
        <title>Taro Niue Genome Assembly and Annotation.</title>
        <authorList>
            <person name="Atibalentja N."/>
            <person name="Keating K."/>
            <person name="Fields C.J."/>
        </authorList>
    </citation>
    <scope>NUCLEOTIDE SEQUENCE</scope>
    <source>
        <strain evidence="1">Niue_2</strain>
        <tissue evidence="1">Leaf</tissue>
    </source>
</reference>
<sequence length="275" mass="32267">LSTYRTRDPKLKPYQDLVTLLAKQFRQLIYIHTLRSQNILADALASLASSLSFPLSRSAETITVQRLEAPSTQDPWFVNLRSSLVLKAERKEAKELLLVELGEMMLEERPWYHEIEQYCRDGTFPEEAEVEDRRAIRRAALKYTLIGEVLYRRALNKMLLRCVTDEEAWKIALLVQLELLDERRLAAADHVLAYQNRLSRSFQKKVIEHKFQEGDMVLKRIFIKPGGPRYKLSANWEGPYVIKEVYPRNAYRLVNVEGEELSHPWNGLYLKRFYP</sequence>
<evidence type="ECO:0000313" key="2">
    <source>
        <dbReference type="Proteomes" id="UP000652761"/>
    </source>
</evidence>
<dbReference type="Proteomes" id="UP000652761">
    <property type="component" value="Unassembled WGS sequence"/>
</dbReference>